<keyword evidence="2 6" id="KW-0812">Transmembrane</keyword>
<keyword evidence="4 6" id="KW-0472">Membrane</keyword>
<evidence type="ECO:0000313" key="8">
    <source>
        <dbReference type="EMBL" id="MFC5724662.1"/>
    </source>
</evidence>
<accession>A0ABW0Z8E4</accession>
<dbReference type="InterPro" id="IPR049453">
    <property type="entry name" value="Memb_transporter_dom"/>
</dbReference>
<keyword evidence="3 6" id="KW-1133">Transmembrane helix</keyword>
<feature type="domain" description="Integral membrane bound transporter" evidence="7">
    <location>
        <begin position="195"/>
        <end position="318"/>
    </location>
</feature>
<evidence type="ECO:0000256" key="5">
    <source>
        <dbReference type="SAM" id="MobiDB-lite"/>
    </source>
</evidence>
<evidence type="ECO:0000256" key="1">
    <source>
        <dbReference type="ARBA" id="ARBA00004141"/>
    </source>
</evidence>
<feature type="transmembrane region" description="Helical" evidence="6">
    <location>
        <begin position="118"/>
        <end position="139"/>
    </location>
</feature>
<comment type="caution">
    <text evidence="8">The sequence shown here is derived from an EMBL/GenBank/DDBJ whole genome shotgun (WGS) entry which is preliminary data.</text>
</comment>
<name>A0ABW0Z8E4_9ACTN</name>
<feature type="compositionally biased region" description="Basic and acidic residues" evidence="5">
    <location>
        <begin position="351"/>
        <end position="369"/>
    </location>
</feature>
<dbReference type="RefSeq" id="WP_390321127.1">
    <property type="nucleotide sequence ID" value="NZ_JBHSPB010000032.1"/>
</dbReference>
<feature type="transmembrane region" description="Helical" evidence="6">
    <location>
        <begin position="237"/>
        <end position="263"/>
    </location>
</feature>
<evidence type="ECO:0000256" key="2">
    <source>
        <dbReference type="ARBA" id="ARBA00022692"/>
    </source>
</evidence>
<feature type="transmembrane region" description="Helical" evidence="6">
    <location>
        <begin position="275"/>
        <end position="293"/>
    </location>
</feature>
<protein>
    <submittedName>
        <fullName evidence="8">FUSC family protein</fullName>
    </submittedName>
</protein>
<evidence type="ECO:0000313" key="9">
    <source>
        <dbReference type="Proteomes" id="UP001596083"/>
    </source>
</evidence>
<feature type="region of interest" description="Disordered" evidence="5">
    <location>
        <begin position="333"/>
        <end position="386"/>
    </location>
</feature>
<feature type="transmembrane region" description="Helical" evidence="6">
    <location>
        <begin position="91"/>
        <end position="111"/>
    </location>
</feature>
<keyword evidence="9" id="KW-1185">Reference proteome</keyword>
<dbReference type="Pfam" id="PF13515">
    <property type="entry name" value="FUSC_2"/>
    <property type="match status" value="1"/>
</dbReference>
<feature type="transmembrane region" description="Helical" evidence="6">
    <location>
        <begin position="145"/>
        <end position="163"/>
    </location>
</feature>
<evidence type="ECO:0000259" key="7">
    <source>
        <dbReference type="Pfam" id="PF13515"/>
    </source>
</evidence>
<feature type="transmembrane region" description="Helical" evidence="6">
    <location>
        <begin position="305"/>
        <end position="323"/>
    </location>
</feature>
<proteinExistence type="predicted"/>
<evidence type="ECO:0000256" key="3">
    <source>
        <dbReference type="ARBA" id="ARBA00022989"/>
    </source>
</evidence>
<organism evidence="8 9">
    <name type="scientific">Streptomyces gamaensis</name>
    <dbReference type="NCBI Taxonomy" id="1763542"/>
    <lineage>
        <taxon>Bacteria</taxon>
        <taxon>Bacillati</taxon>
        <taxon>Actinomycetota</taxon>
        <taxon>Actinomycetes</taxon>
        <taxon>Kitasatosporales</taxon>
        <taxon>Streptomycetaceae</taxon>
        <taxon>Streptomyces</taxon>
    </lineage>
</organism>
<evidence type="ECO:0000256" key="6">
    <source>
        <dbReference type="SAM" id="Phobius"/>
    </source>
</evidence>
<dbReference type="Proteomes" id="UP001596083">
    <property type="component" value="Unassembled WGS sequence"/>
</dbReference>
<dbReference type="EMBL" id="JBHSPB010000032">
    <property type="protein sequence ID" value="MFC5724662.1"/>
    <property type="molecule type" value="Genomic_DNA"/>
</dbReference>
<evidence type="ECO:0000256" key="4">
    <source>
        <dbReference type="ARBA" id="ARBA00023136"/>
    </source>
</evidence>
<comment type="subcellular location">
    <subcellularLocation>
        <location evidence="1">Membrane</location>
        <topology evidence="1">Multi-pass membrane protein</topology>
    </subcellularLocation>
</comment>
<reference evidence="9" key="1">
    <citation type="journal article" date="2019" name="Int. J. Syst. Evol. Microbiol.">
        <title>The Global Catalogue of Microorganisms (GCM) 10K type strain sequencing project: providing services to taxonomists for standard genome sequencing and annotation.</title>
        <authorList>
            <consortium name="The Broad Institute Genomics Platform"/>
            <consortium name="The Broad Institute Genome Sequencing Center for Infectious Disease"/>
            <person name="Wu L."/>
            <person name="Ma J."/>
        </authorList>
    </citation>
    <scope>NUCLEOTIDE SEQUENCE [LARGE SCALE GENOMIC DNA]</scope>
    <source>
        <strain evidence="9">CGMCC 4.7304</strain>
    </source>
</reference>
<sequence length="386" mass="39516">MFASSLSRALRATDRHIPLGRTVRGAVTLACALGIAPRLDPVAGLVCVAGAIWGINADHSGPHRERFARLAAVMAAGAAGVLLGCQFHDSAWGQIVTLAVSGLVAGLLTGFGATGQVAGLALTVMAAIGCGVEGALPAWSCAADYLLGCLPMAVMAVAAACAVRVPEPDGNARVTGVCRWRWVRSIRQAGCMGVAGGVALALHPEHSFWLPLTTAMVFRVDDPCLLRRAGSRFFGTVLGLGISLALVATVPDGWALVLVAALVGALTPKLTELSYALHTALITVVILGLVRPVSEGGGPLFSARLLDTALACLLAVIFGYVLWPHGPRPDVASHGLPSGTRPAAPAAGGERPLEDRECAVAVDRVEDRGSAAAADGTCEPSEGRSR</sequence>
<gene>
    <name evidence="8" type="ORF">ACFP1Z_31370</name>
</gene>